<dbReference type="SUPFAM" id="SSF69318">
    <property type="entry name" value="Integrin alpha N-terminal domain"/>
    <property type="match status" value="1"/>
</dbReference>
<proteinExistence type="predicted"/>
<reference evidence="1 2" key="1">
    <citation type="journal article" date="2003" name="Int. J. Syst. Evol. Microbiol.">
        <title>Halobacillus salinus sp. nov., isolated from a salt lake on the coast of the East Sea in Korea.</title>
        <authorList>
            <person name="Yoon J.H."/>
            <person name="Kang K.H."/>
            <person name="Park Y.H."/>
        </authorList>
    </citation>
    <scope>NUCLEOTIDE SEQUENCE [LARGE SCALE GENOMIC DNA]</scope>
    <source>
        <strain evidence="1 2">HSL-3</strain>
    </source>
</reference>
<comment type="caution">
    <text evidence="1">The sequence shown here is derived from an EMBL/GenBank/DDBJ whole genome shotgun (WGS) entry which is preliminary data.</text>
</comment>
<sequence>MEGMVVATLMQYIPREAEVVEVQIPSRPKAIGMVDMDGDGVLELVGAYRLRGKIWVTVLKPYGHAWCVAATFKGKGYGVTYFGAAPVTNGRTCPLIVGWQVAAIWSDLSVYDWTREGIRDVIARNQYHSFMEVVQLNRPGSTCEIALWKHDTGKAYKVKVYRWCDGRLIPARDVYPVYFQKVVTYYKRLLRRVDSTVYWYYLADALQKIGDEQGAANAAAKALAFKHPYPSKELLETFQREKCTYEPVENQKGIDFSNLKNACEENEKNEQLEKAVEEAFDFKLAEENVRLSYYFVDLNDDGIEEVFVYLEGPFFCGTGGCSGAVFRQENGEYVPLTRFSLVRRPVIVSEEKTHGYRDLIFYVAGGGIEDFFARLRFDGTTYPSNPSIQSKVKPGTTIRGAALV</sequence>
<accession>A0A4Z0H231</accession>
<gene>
    <name evidence="1" type="ORF">E4663_00165</name>
</gene>
<keyword evidence="2" id="KW-1185">Reference proteome</keyword>
<evidence type="ECO:0000313" key="2">
    <source>
        <dbReference type="Proteomes" id="UP000297982"/>
    </source>
</evidence>
<dbReference type="EMBL" id="SRJC01000001">
    <property type="protein sequence ID" value="TGB03456.1"/>
    <property type="molecule type" value="Genomic_DNA"/>
</dbReference>
<organism evidence="1 2">
    <name type="scientific">Halobacillus salinus</name>
    <dbReference type="NCBI Taxonomy" id="192814"/>
    <lineage>
        <taxon>Bacteria</taxon>
        <taxon>Bacillati</taxon>
        <taxon>Bacillota</taxon>
        <taxon>Bacilli</taxon>
        <taxon>Bacillales</taxon>
        <taxon>Bacillaceae</taxon>
        <taxon>Halobacillus</taxon>
    </lineage>
</organism>
<evidence type="ECO:0000313" key="1">
    <source>
        <dbReference type="EMBL" id="TGB03456.1"/>
    </source>
</evidence>
<dbReference type="Proteomes" id="UP000297982">
    <property type="component" value="Unassembled WGS sequence"/>
</dbReference>
<dbReference type="InterPro" id="IPR028994">
    <property type="entry name" value="Integrin_alpha_N"/>
</dbReference>
<dbReference type="AlphaFoldDB" id="A0A4Z0H231"/>
<dbReference type="RefSeq" id="WP_135326188.1">
    <property type="nucleotide sequence ID" value="NZ_SRJC01000001.1"/>
</dbReference>
<name>A0A4Z0H231_9BACI</name>
<dbReference type="STRING" id="192814.GCA_900166575_00326"/>
<protein>
    <submittedName>
        <fullName evidence="1">Uncharacterized protein</fullName>
    </submittedName>
</protein>